<organism evidence="2 3">
    <name type="scientific">Acetohalobium arabaticum (strain ATCC 49924 / DSM 5501 / Z-7288)</name>
    <dbReference type="NCBI Taxonomy" id="574087"/>
    <lineage>
        <taxon>Bacteria</taxon>
        <taxon>Bacillati</taxon>
        <taxon>Bacillota</taxon>
        <taxon>Clostridia</taxon>
        <taxon>Halanaerobiales</taxon>
        <taxon>Halobacteroidaceae</taxon>
        <taxon>Acetohalobium</taxon>
    </lineage>
</organism>
<feature type="region of interest" description="Disordered" evidence="1">
    <location>
        <begin position="1"/>
        <end position="64"/>
    </location>
</feature>
<evidence type="ECO:0000313" key="2">
    <source>
        <dbReference type="EMBL" id="ADL13121.1"/>
    </source>
</evidence>
<protein>
    <submittedName>
        <fullName evidence="2">Uncharacterized protein</fullName>
    </submittedName>
</protein>
<dbReference type="KEGG" id="aar:Acear_1615"/>
<dbReference type="EMBL" id="CP002105">
    <property type="protein sequence ID" value="ADL13121.1"/>
    <property type="molecule type" value="Genomic_DNA"/>
</dbReference>
<keyword evidence="3" id="KW-1185">Reference proteome</keyword>
<proteinExistence type="predicted"/>
<dbReference type="AlphaFoldDB" id="D9QRI0"/>
<evidence type="ECO:0000313" key="3">
    <source>
        <dbReference type="Proteomes" id="UP000001661"/>
    </source>
</evidence>
<sequence length="64" mass="7361">MGEFITPHTRIPRSIEAGKMQQQELANQMQKEDIKKQQQVNEADDEEQNSDQEGIKGTYIDIKA</sequence>
<dbReference type="Proteomes" id="UP000001661">
    <property type="component" value="Chromosome"/>
</dbReference>
<dbReference type="RefSeq" id="WP_013278566.1">
    <property type="nucleotide sequence ID" value="NC_014378.1"/>
</dbReference>
<gene>
    <name evidence="2" type="ordered locus">Acear_1615</name>
</gene>
<dbReference type="HOGENOM" id="CLU_2857341_0_0_9"/>
<dbReference type="STRING" id="574087.Acear_1615"/>
<name>D9QRI0_ACEAZ</name>
<feature type="compositionally biased region" description="Polar residues" evidence="1">
    <location>
        <begin position="20"/>
        <end position="29"/>
    </location>
</feature>
<evidence type="ECO:0000256" key="1">
    <source>
        <dbReference type="SAM" id="MobiDB-lite"/>
    </source>
</evidence>
<reference evidence="2 3" key="1">
    <citation type="journal article" date="2010" name="Stand. Genomic Sci.">
        <title>Complete genome sequence of Acetohalobium arabaticum type strain (Z-7288).</title>
        <authorList>
            <person name="Sikorski J."/>
            <person name="Lapidus A."/>
            <person name="Chertkov O."/>
            <person name="Lucas S."/>
            <person name="Copeland A."/>
            <person name="Glavina Del Rio T."/>
            <person name="Nolan M."/>
            <person name="Tice H."/>
            <person name="Cheng J.F."/>
            <person name="Han C."/>
            <person name="Brambilla E."/>
            <person name="Pitluck S."/>
            <person name="Liolios K."/>
            <person name="Ivanova N."/>
            <person name="Mavromatis K."/>
            <person name="Mikhailova N."/>
            <person name="Pati A."/>
            <person name="Bruce D."/>
            <person name="Detter C."/>
            <person name="Tapia R."/>
            <person name="Goodwin L."/>
            <person name="Chen A."/>
            <person name="Palaniappan K."/>
            <person name="Land M."/>
            <person name="Hauser L."/>
            <person name="Chang Y.J."/>
            <person name="Jeffries C.D."/>
            <person name="Rohde M."/>
            <person name="Goker M."/>
            <person name="Spring S."/>
            <person name="Woyke T."/>
            <person name="Bristow J."/>
            <person name="Eisen J.A."/>
            <person name="Markowitz V."/>
            <person name="Hugenholtz P."/>
            <person name="Kyrpides N.C."/>
            <person name="Klenk H.P."/>
        </authorList>
    </citation>
    <scope>NUCLEOTIDE SEQUENCE [LARGE SCALE GENOMIC DNA]</scope>
    <source>
        <strain evidence="3">ATCC 49924 / DSM 5501 / Z-7288</strain>
    </source>
</reference>
<accession>D9QRI0</accession>